<dbReference type="InterPro" id="IPR011008">
    <property type="entry name" value="Dimeric_a/b-barrel"/>
</dbReference>
<accession>A0A7Y0LCI1</accession>
<dbReference type="SUPFAM" id="SSF54909">
    <property type="entry name" value="Dimeric alpha+beta barrel"/>
    <property type="match status" value="1"/>
</dbReference>
<sequence>MTTVVVLFNLKAGADQAAYQNWAKETDIPTAGGLPSVDVFEVLKIEGLLMSEEKPPYQYIEILKINDMEQFGKDVSSDIMQKVASEFQAFADNPLFVMTSKL</sequence>
<gene>
    <name evidence="1" type="ORF">HII17_10630</name>
</gene>
<dbReference type="Gene3D" id="3.30.70.100">
    <property type="match status" value="1"/>
</dbReference>
<comment type="caution">
    <text evidence="1">The sequence shown here is derived from an EMBL/GenBank/DDBJ whole genome shotgun (WGS) entry which is preliminary data.</text>
</comment>
<name>A0A7Y0LCI1_9GAMM</name>
<proteinExistence type="predicted"/>
<dbReference type="EMBL" id="JABBXH010000003">
    <property type="protein sequence ID" value="NMP32023.1"/>
    <property type="molecule type" value="Genomic_DNA"/>
</dbReference>
<organism evidence="1 2">
    <name type="scientific">Thalassotalea algicola</name>
    <dbReference type="NCBI Taxonomy" id="2716224"/>
    <lineage>
        <taxon>Bacteria</taxon>
        <taxon>Pseudomonadati</taxon>
        <taxon>Pseudomonadota</taxon>
        <taxon>Gammaproteobacteria</taxon>
        <taxon>Alteromonadales</taxon>
        <taxon>Colwelliaceae</taxon>
        <taxon>Thalassotalea</taxon>
    </lineage>
</organism>
<keyword evidence="2" id="KW-1185">Reference proteome</keyword>
<dbReference type="AlphaFoldDB" id="A0A7Y0LCI1"/>
<dbReference type="Pfam" id="PF11639">
    <property type="entry name" value="HapK"/>
    <property type="match status" value="1"/>
</dbReference>
<reference evidence="1 2" key="1">
    <citation type="submission" date="2020-04" db="EMBL/GenBank/DDBJ databases">
        <title>Thalassotalea sp. M1531, isolated from the surface of marine red alga.</title>
        <authorList>
            <person name="Pang L."/>
            <person name="Lu D.-C."/>
        </authorList>
    </citation>
    <scope>NUCLEOTIDE SEQUENCE [LARGE SCALE GENOMIC DNA]</scope>
    <source>
        <strain evidence="1 2">M1531</strain>
    </source>
</reference>
<protein>
    <submittedName>
        <fullName evidence="1">REDY-like protein HapK</fullName>
    </submittedName>
</protein>
<dbReference type="RefSeq" id="WP_169075347.1">
    <property type="nucleotide sequence ID" value="NZ_JABBXH010000003.1"/>
</dbReference>
<evidence type="ECO:0000313" key="1">
    <source>
        <dbReference type="EMBL" id="NMP32023.1"/>
    </source>
</evidence>
<dbReference type="Proteomes" id="UP000568664">
    <property type="component" value="Unassembled WGS sequence"/>
</dbReference>
<dbReference type="InterPro" id="IPR021667">
    <property type="entry name" value="HapK"/>
</dbReference>
<evidence type="ECO:0000313" key="2">
    <source>
        <dbReference type="Proteomes" id="UP000568664"/>
    </source>
</evidence>